<keyword evidence="3" id="KW-1185">Reference proteome</keyword>
<keyword evidence="1" id="KW-0732">Signal</keyword>
<name>A0A5N6TZD9_ASPAV</name>
<evidence type="ECO:0000313" key="2">
    <source>
        <dbReference type="EMBL" id="KAE8151685.1"/>
    </source>
</evidence>
<organism evidence="2 3">
    <name type="scientific">Aspergillus avenaceus</name>
    <dbReference type="NCBI Taxonomy" id="36643"/>
    <lineage>
        <taxon>Eukaryota</taxon>
        <taxon>Fungi</taxon>
        <taxon>Dikarya</taxon>
        <taxon>Ascomycota</taxon>
        <taxon>Pezizomycotina</taxon>
        <taxon>Eurotiomycetes</taxon>
        <taxon>Eurotiomycetidae</taxon>
        <taxon>Eurotiales</taxon>
        <taxon>Aspergillaceae</taxon>
        <taxon>Aspergillus</taxon>
        <taxon>Aspergillus subgen. Circumdati</taxon>
    </lineage>
</organism>
<protein>
    <recommendedName>
        <fullName evidence="4">Immunoglobulin V-set domain-containing protein</fullName>
    </recommendedName>
</protein>
<dbReference type="EMBL" id="ML742066">
    <property type="protein sequence ID" value="KAE8151685.1"/>
    <property type="molecule type" value="Genomic_DNA"/>
</dbReference>
<sequence length="152" mass="16520">MTMQSSILIGLVATLCHSAHGLVFRDNIKQVVKGNSLTLLHGVEDATSVRFGNASDTASQGWKFDTGGLPDDQAAVTPLDSSDYLTCFVGTKCTLSPHGSPQAYRISRVDEEKPIFTLQDLATSLYVSRTVDLYLELSGVQDDSIKFTFEKV</sequence>
<feature type="signal peptide" evidence="1">
    <location>
        <begin position="1"/>
        <end position="21"/>
    </location>
</feature>
<evidence type="ECO:0008006" key="4">
    <source>
        <dbReference type="Google" id="ProtNLM"/>
    </source>
</evidence>
<accession>A0A5N6TZD9</accession>
<dbReference type="OrthoDB" id="4361759at2759"/>
<dbReference type="AlphaFoldDB" id="A0A5N6TZD9"/>
<dbReference type="Proteomes" id="UP000325780">
    <property type="component" value="Unassembled WGS sequence"/>
</dbReference>
<evidence type="ECO:0000313" key="3">
    <source>
        <dbReference type="Proteomes" id="UP000325780"/>
    </source>
</evidence>
<gene>
    <name evidence="2" type="ORF">BDV25DRAFT_138608</name>
</gene>
<reference evidence="2 3" key="1">
    <citation type="submission" date="2019-04" db="EMBL/GenBank/DDBJ databases">
        <title>Friends and foes A comparative genomics study of 23 Aspergillus species from section Flavi.</title>
        <authorList>
            <consortium name="DOE Joint Genome Institute"/>
            <person name="Kjaerbolling I."/>
            <person name="Vesth T."/>
            <person name="Frisvad J.C."/>
            <person name="Nybo J.L."/>
            <person name="Theobald S."/>
            <person name="Kildgaard S."/>
            <person name="Isbrandt T."/>
            <person name="Kuo A."/>
            <person name="Sato A."/>
            <person name="Lyhne E.K."/>
            <person name="Kogle M.E."/>
            <person name="Wiebenga A."/>
            <person name="Kun R.S."/>
            <person name="Lubbers R.J."/>
            <person name="Makela M.R."/>
            <person name="Barry K."/>
            <person name="Chovatia M."/>
            <person name="Clum A."/>
            <person name="Daum C."/>
            <person name="Haridas S."/>
            <person name="He G."/>
            <person name="LaButti K."/>
            <person name="Lipzen A."/>
            <person name="Mondo S."/>
            <person name="Riley R."/>
            <person name="Salamov A."/>
            <person name="Simmons B.A."/>
            <person name="Magnuson J.K."/>
            <person name="Henrissat B."/>
            <person name="Mortensen U.H."/>
            <person name="Larsen T.O."/>
            <person name="Devries R.P."/>
            <person name="Grigoriev I.V."/>
            <person name="Machida M."/>
            <person name="Baker S.E."/>
            <person name="Andersen M.R."/>
        </authorList>
    </citation>
    <scope>NUCLEOTIDE SEQUENCE [LARGE SCALE GENOMIC DNA]</scope>
    <source>
        <strain evidence="2 3">IBT 18842</strain>
    </source>
</reference>
<proteinExistence type="predicted"/>
<feature type="chain" id="PRO_5025072865" description="Immunoglobulin V-set domain-containing protein" evidence="1">
    <location>
        <begin position="22"/>
        <end position="152"/>
    </location>
</feature>
<evidence type="ECO:0000256" key="1">
    <source>
        <dbReference type="SAM" id="SignalP"/>
    </source>
</evidence>